<dbReference type="KEGG" id="vg:15041359"/>
<organism evidence="1 2">
    <name type="scientific">Aeromonas phage Aes012</name>
    <dbReference type="NCBI Taxonomy" id="1198014"/>
    <lineage>
        <taxon>Viruses</taxon>
        <taxon>Duplodnaviria</taxon>
        <taxon>Heunggongvirae</taxon>
        <taxon>Uroviricota</taxon>
        <taxon>Caudoviricetes</taxon>
        <taxon>Pantevenvirales</taxon>
        <taxon>Straboviridae</taxon>
        <taxon>Tulanevirus</taxon>
        <taxon>Tulanevirus aes12</taxon>
    </lineage>
</organism>
<dbReference type="EMBL" id="JN377895">
    <property type="protein sequence ID" value="AFN69750.1"/>
    <property type="molecule type" value="Genomic_DNA"/>
</dbReference>
<keyword evidence="2" id="KW-1185">Reference proteome</keyword>
<dbReference type="RefSeq" id="YP_007677837.1">
    <property type="nucleotide sequence ID" value="NC_020879.1"/>
</dbReference>
<dbReference type="GeneID" id="15041359"/>
<reference evidence="1 2" key="1">
    <citation type="submission" date="2011-07" db="EMBL/GenBank/DDBJ databases">
        <title>Complete genome of Aeromonas phage Aes012.</title>
        <authorList>
            <person name="Petrov V.M."/>
            <person name="Ratnayaka S."/>
            <person name="Karam J.D."/>
        </authorList>
    </citation>
    <scope>NUCLEOTIDE SEQUENCE [LARGE SCALE GENOMIC DNA]</scope>
</reference>
<evidence type="ECO:0000313" key="1">
    <source>
        <dbReference type="EMBL" id="AFN69750.1"/>
    </source>
</evidence>
<dbReference type="OrthoDB" id="29111at10239"/>
<dbReference type="Proteomes" id="UP000002894">
    <property type="component" value="Segment"/>
</dbReference>
<gene>
    <name evidence="1" type="ORF">Aes012_120</name>
</gene>
<proteinExistence type="predicted"/>
<sequence>MKLISDAGQVKVFRSRELLKSWLDISFDGYDESVLKHPFRTTIYWDICPYVSEIHDEEHFVWNSDKDALDKEQNERKQEI</sequence>
<accession>I6ZVB2</accession>
<name>I6ZVB2_9CAUD</name>
<protein>
    <submittedName>
        <fullName evidence="1">Putative phage protein</fullName>
    </submittedName>
</protein>
<evidence type="ECO:0000313" key="2">
    <source>
        <dbReference type="Proteomes" id="UP000002894"/>
    </source>
</evidence>